<dbReference type="RefSeq" id="WP_148758320.1">
    <property type="nucleotide sequence ID" value="NZ_VSRQ01000002.1"/>
</dbReference>
<organism evidence="1 2">
    <name type="scientific">Actinomadura decatromicini</name>
    <dbReference type="NCBI Taxonomy" id="2604572"/>
    <lineage>
        <taxon>Bacteria</taxon>
        <taxon>Bacillati</taxon>
        <taxon>Actinomycetota</taxon>
        <taxon>Actinomycetes</taxon>
        <taxon>Streptosporangiales</taxon>
        <taxon>Thermomonosporaceae</taxon>
        <taxon>Actinomadura</taxon>
    </lineage>
</organism>
<evidence type="ECO:0000313" key="2">
    <source>
        <dbReference type="Proteomes" id="UP000323505"/>
    </source>
</evidence>
<evidence type="ECO:0000313" key="1">
    <source>
        <dbReference type="EMBL" id="TYK50454.1"/>
    </source>
</evidence>
<protein>
    <submittedName>
        <fullName evidence="1">Uncharacterized protein</fullName>
    </submittedName>
</protein>
<keyword evidence="2" id="KW-1185">Reference proteome</keyword>
<accession>A0A5D3FQY4</accession>
<proteinExistence type="predicted"/>
<dbReference type="AlphaFoldDB" id="A0A5D3FQY4"/>
<dbReference type="Proteomes" id="UP000323505">
    <property type="component" value="Unassembled WGS sequence"/>
</dbReference>
<name>A0A5D3FQY4_9ACTN</name>
<comment type="caution">
    <text evidence="1">The sequence shown here is derived from an EMBL/GenBank/DDBJ whole genome shotgun (WGS) entry which is preliminary data.</text>
</comment>
<sequence length="96" mass="10912">MSCPIAPDTTKPAGRAPTHFHCYRWSGAGREWERLGKTDTLDLDSPDHPPVRTVDWLVKSPRFIAAVHIVPVDARDWLIAEWDRECRRAMYASPTG</sequence>
<gene>
    <name evidence="1" type="ORF">FXF68_07945</name>
</gene>
<dbReference type="EMBL" id="VSRQ01000002">
    <property type="protein sequence ID" value="TYK50454.1"/>
    <property type="molecule type" value="Genomic_DNA"/>
</dbReference>
<reference evidence="1 2" key="1">
    <citation type="submission" date="2019-08" db="EMBL/GenBank/DDBJ databases">
        <title>Actinomadura sp. nov. CYP1-5 isolated from mountain soil.</title>
        <authorList>
            <person name="Songsumanus A."/>
            <person name="Kuncharoen N."/>
            <person name="Kudo T."/>
            <person name="Yuki M."/>
            <person name="Igarashi Y."/>
            <person name="Tanasupawat S."/>
        </authorList>
    </citation>
    <scope>NUCLEOTIDE SEQUENCE [LARGE SCALE GENOMIC DNA]</scope>
    <source>
        <strain evidence="1 2">CYP1-5</strain>
    </source>
</reference>